<dbReference type="Pfam" id="PF14015">
    <property type="entry name" value="DUF4231"/>
    <property type="match status" value="1"/>
</dbReference>
<dbReference type="Proteomes" id="UP001589867">
    <property type="component" value="Unassembled WGS sequence"/>
</dbReference>
<keyword evidence="3" id="KW-1185">Reference proteome</keyword>
<comment type="caution">
    <text evidence="2">The sequence shown here is derived from an EMBL/GenBank/DDBJ whole genome shotgun (WGS) entry which is preliminary data.</text>
</comment>
<evidence type="ECO:0000313" key="3">
    <source>
        <dbReference type="Proteomes" id="UP001589867"/>
    </source>
</evidence>
<dbReference type="NCBIfam" id="NF033634">
    <property type="entry name" value="SLATT_1"/>
    <property type="match status" value="1"/>
</dbReference>
<evidence type="ECO:0000256" key="1">
    <source>
        <dbReference type="SAM" id="Phobius"/>
    </source>
</evidence>
<dbReference type="RefSeq" id="WP_377258687.1">
    <property type="nucleotide sequence ID" value="NZ_JBHLUH010000073.1"/>
</dbReference>
<keyword evidence="1" id="KW-0812">Transmembrane</keyword>
<protein>
    <submittedName>
        <fullName evidence="2">DUF4231 domain-containing protein</fullName>
    </submittedName>
</protein>
<name>A0ABV6MCS1_9ACTN</name>
<keyword evidence="1" id="KW-1133">Transmembrane helix</keyword>
<reference evidence="2 3" key="1">
    <citation type="submission" date="2024-09" db="EMBL/GenBank/DDBJ databases">
        <authorList>
            <person name="Sun Q."/>
            <person name="Mori K."/>
        </authorList>
    </citation>
    <scope>NUCLEOTIDE SEQUENCE [LARGE SCALE GENOMIC DNA]</scope>
    <source>
        <strain evidence="2 3">TBRC 3947</strain>
    </source>
</reference>
<evidence type="ECO:0000313" key="2">
    <source>
        <dbReference type="EMBL" id="MFC0532500.1"/>
    </source>
</evidence>
<organism evidence="2 3">
    <name type="scientific">Phytohabitans kaempferiae</name>
    <dbReference type="NCBI Taxonomy" id="1620943"/>
    <lineage>
        <taxon>Bacteria</taxon>
        <taxon>Bacillati</taxon>
        <taxon>Actinomycetota</taxon>
        <taxon>Actinomycetes</taxon>
        <taxon>Micromonosporales</taxon>
        <taxon>Micromonosporaceae</taxon>
    </lineage>
</organism>
<accession>A0ABV6MCS1</accession>
<dbReference type="EMBL" id="JBHLUH010000073">
    <property type="protein sequence ID" value="MFC0532500.1"/>
    <property type="molecule type" value="Genomic_DNA"/>
</dbReference>
<keyword evidence="1" id="KW-0472">Membrane</keyword>
<feature type="transmembrane region" description="Helical" evidence="1">
    <location>
        <begin position="65"/>
        <end position="85"/>
    </location>
</feature>
<proteinExistence type="predicted"/>
<feature type="transmembrane region" description="Helical" evidence="1">
    <location>
        <begin position="91"/>
        <end position="110"/>
    </location>
</feature>
<gene>
    <name evidence="2" type="ORF">ACFFIA_33225</name>
</gene>
<dbReference type="InterPro" id="IPR025325">
    <property type="entry name" value="DUF4231"/>
</dbReference>
<sequence length="181" mass="20792">MRETRFNIKRLNLLRRRLLIEQRDPQADLSGSPLAAQKRYRDDTLDIIAQFREEANRNRRIHNRFQGVVIAGSVASTAIATASVSYAQARWAAVGVTAAVGLAAGFTGYYKYHERSFSSQQAADAIEREYEAVELRVGRYRNLVDEDAYAIFAEMTERLRDEHSKRQQQLDQAIEVKRQEQ</sequence>